<dbReference type="SUPFAM" id="SSF56672">
    <property type="entry name" value="DNA/RNA polymerases"/>
    <property type="match status" value="1"/>
</dbReference>
<dbReference type="Pfam" id="PF03564">
    <property type="entry name" value="DUF1759"/>
    <property type="match status" value="1"/>
</dbReference>
<dbReference type="Proteomes" id="UP000830375">
    <property type="component" value="Unassembled WGS sequence"/>
</dbReference>
<dbReference type="EMBL" id="JACTAM010000022">
    <property type="protein sequence ID" value="KAI2650676.1"/>
    <property type="molecule type" value="Genomic_DNA"/>
</dbReference>
<feature type="compositionally biased region" description="Low complexity" evidence="4">
    <location>
        <begin position="173"/>
        <end position="213"/>
    </location>
</feature>
<feature type="region of interest" description="Disordered" evidence="4">
    <location>
        <begin position="171"/>
        <end position="225"/>
    </location>
</feature>
<feature type="domain" description="Integrase catalytic" evidence="6">
    <location>
        <begin position="1727"/>
        <end position="1913"/>
    </location>
</feature>
<dbReference type="InterPro" id="IPR036179">
    <property type="entry name" value="Ig-like_dom_sf"/>
</dbReference>
<dbReference type="Pfam" id="PF05380">
    <property type="entry name" value="Peptidase_A17"/>
    <property type="match status" value="1"/>
</dbReference>
<feature type="compositionally biased region" description="Polar residues" evidence="4">
    <location>
        <begin position="214"/>
        <end position="225"/>
    </location>
</feature>
<dbReference type="InterPro" id="IPR040676">
    <property type="entry name" value="DUF5641"/>
</dbReference>
<dbReference type="InterPro" id="IPR003599">
    <property type="entry name" value="Ig_sub"/>
</dbReference>
<dbReference type="InterPro" id="IPR008042">
    <property type="entry name" value="Retrotrans_Pao"/>
</dbReference>
<comment type="similarity">
    <text evidence="1">Belongs to the beta type-B retroviral polymerase family. HERV class-II K(HML-2) pol subfamily.</text>
</comment>
<dbReference type="InterPro" id="IPR000477">
    <property type="entry name" value="RT_dom"/>
</dbReference>
<evidence type="ECO:0000256" key="2">
    <source>
        <dbReference type="ARBA" id="ARBA00012180"/>
    </source>
</evidence>
<dbReference type="SMART" id="SM00409">
    <property type="entry name" value="IG"/>
    <property type="match status" value="2"/>
</dbReference>
<dbReference type="InterPro" id="IPR012337">
    <property type="entry name" value="RNaseH-like_sf"/>
</dbReference>
<dbReference type="SUPFAM" id="SSF53098">
    <property type="entry name" value="Ribonuclease H-like"/>
    <property type="match status" value="1"/>
</dbReference>
<dbReference type="SUPFAM" id="SSF48726">
    <property type="entry name" value="Immunoglobulin"/>
    <property type="match status" value="4"/>
</dbReference>
<evidence type="ECO:0000313" key="8">
    <source>
        <dbReference type="Proteomes" id="UP000830375"/>
    </source>
</evidence>
<dbReference type="Gene3D" id="3.30.70.270">
    <property type="match status" value="1"/>
</dbReference>
<evidence type="ECO:0000259" key="5">
    <source>
        <dbReference type="PROSITE" id="PS50835"/>
    </source>
</evidence>
<keyword evidence="3" id="KW-0175">Coiled coil</keyword>
<dbReference type="Gene3D" id="3.10.10.10">
    <property type="entry name" value="HIV Type 1 Reverse Transcriptase, subunit A, domain 1"/>
    <property type="match status" value="1"/>
</dbReference>
<dbReference type="InterPro" id="IPR013783">
    <property type="entry name" value="Ig-like_fold"/>
</dbReference>
<dbReference type="InterPro" id="IPR005312">
    <property type="entry name" value="DUF1759"/>
</dbReference>
<dbReference type="InterPro" id="IPR036397">
    <property type="entry name" value="RNaseH_sf"/>
</dbReference>
<dbReference type="Pfam" id="PF17921">
    <property type="entry name" value="Integrase_H2C2"/>
    <property type="match status" value="1"/>
</dbReference>
<comment type="caution">
    <text evidence="7">The sequence shown here is derived from an EMBL/GenBank/DDBJ whole genome shotgun (WGS) entry which is preliminary data.</text>
</comment>
<feature type="compositionally biased region" description="Low complexity" evidence="4">
    <location>
        <begin position="43"/>
        <end position="76"/>
    </location>
</feature>
<dbReference type="InterPro" id="IPR001584">
    <property type="entry name" value="Integrase_cat-core"/>
</dbReference>
<dbReference type="InterPro" id="IPR043128">
    <property type="entry name" value="Rev_trsase/Diguanyl_cyclase"/>
</dbReference>
<accession>A0ABQ8LJ25</accession>
<sequence>MDPAKSDALETMDRPRRKTNLPSHLDDYEVGYRPAEDPPPKASSHCPSQPRSSSRKPSCSGASSHSRTSRRSVTSTGVYLPPELSSVQTAILEEKIKQRQLDSLRQQVAEDSLADVEYQRLQAQAKEAQHIQEEALRAKEALSKQLERQRKLQQAETELEVAKLVSSMLVKDSGSTTPVPTSSPGSHSSSPQLVCASPAMSPSHLSSSLQQPATQSPAVTSTIQTRHAEQSIFDDSWVSQPSFRPLQLTAESRSAPFTAVPHLLPQAVSSPVSKVSQTAPIIVPVCTVLSATNVVSQPHLGAPVMSTAALPLSTSMPSVIQQQPITATLQLPTMPYTVPQTVIPPVTTHARLLQPPVTSHQAPVLQPTGPSHAQPPPFLHDSHPAPMGTELLFASAYGIPQPKLPMFESGNESDFALLKLALDNLLTNHSHLSEQYKYHVLLSHLKLPSAQQLAKAYMYHPHPYSAALQALQDKYGQPRQLVQSELGVIMSTPPIRMGDANAFDSFALSVQSLVGMLRTLEGQNGYELMCGSHVDRLLSKLPSAYRDGFVEHCLSRGILQTGTDRTYTLPDLATWLETKSQAKRISNRAATLFQSELSKSHGRVAMSTRPKERATPVLLANERGTHPSGSAAPKPSTKLKPYCPHCDNRDHYLNSCDQFKRLTTAQIVTWIKEGNRCWRCGRAHSVETCNLKRPCKVCKELHLTVLHDSINDTSKAVLMVSMPSTRIYLDRPNRSPKVMLKVVKVLLHHGHRTMETHAVLDDGSERTIVLQPAVQQLKLSGTPELLPLQTIQQCHTELEGLSISFEVSSVTKPTVKFAICNAFTATGLCLAEHNYPVTALQNAYRHLKDLPLPPVDRVKPLLLIGSDNPHLLTPTQPICEGPVGGPIAVCTQLGWCLQGPMSPMQSSRGRQQCLHIITAPARDELIHHVERLWQVDTLPYNEKIVTRSKQDKEAYTMLQNFTIRVNVDGVQRYATPLLRRTPVSSLHAEKDAVLSSLRSTERRLARDPETAKAYCTEIQKLEVAGYVAKITAEEADNSTESWYIPHHVVHHNGKHRIVFNCSFQHQGQSLNSQLLPGPTLGPSLLGVLLRFRQHAVAISGDIKGMFHQVRLLPKDKPVLRFLWRDMCRDKEPDIYEWQVLPFGTTCSPCCAIFALQHHAQGHKSDTPELVNIVENAFYVDNCLYSTPTADEAKDVVDGLRQLLAEGGFDLRQWASNVPSVIQHLPAEALSTNSERWLTKASTDLQEPTLGLRWNCLNDTLGYNLRSTETLEPTMRNLYKTLASQYDPLGFIIPFTTRAKVLIQDLWKQNLGWDDLIEPAHLRDKWLTWVREIPTLLQLQFPRLYTTDWTDHPSATRELHIFCDASERAYGSVAYLRTSDDQGHVSVAFVLARSRVAPRKCLSMPRLELSAALTGAQLVQVIQTELTLLIDSVTLWSDSTTVLYWLTAESCRYKVFVGARVAEIQTLTDTAEWRYVDSAHNPADHITRGLTLTELIGPHQWRSGPAFLLKSADQWPSIPMTEVEPELSELKKAAFIGTISVNNPSLPDPNQFSTWQELISATVRSLYGAAAADSDASADAADYIEAEKLLLAQAQSDSFPFELKALKTGQSIPTDSRLSSLAPEFDEATGLIRVGGRLRRADNLDLEAIHPIVLDPGHPVTKLLIKETDQRLLHPGSERVLAELRRQYWVLRGREAIRKLQHTCRDCQFWRAKPQTPQMADLPSSRLQLYKPPFYSTGVDCFGPFAVKVGRRQEKRWGVLYKCMTTRCVHLDLLEQLDTDAFLLSLRRFIARRGKPMELLCDNGTNFVGGDRELRETFNAMAPKIQELLAEQRIRFRFNPPSAPHFGGTWEREVKSVKSALRVILREQSVPEPVLQTLLVEVEGILNSKPLGYISSDIADLDPVTPNLLLMGRRDASLPQVLYDSNNLLGRRRWRHSQVLADHFWTAFIRHHLPSLQDRQKWRKDGKELTVGQVVLIVDPQLPRALWPVGTVSETLAGADGVPAVEQDEMKRKSVIEGKSVTSDTCVKNPQNNSITWYFNDILLAEITGDQSKIGADVQCDAAGRNRLKLDNQTGSLTSTNTRITDSGHYKLDIRSSRFSCFRSFSVSATNGEPVSVSVMEGDPIILKSGIKTHLQENIRWIFNDTLIAEITGDQRKNCTDVQCDDADEQFRDRLKVNHQTGSLTIMNITNTDIGCYKLQIIRERIHEKHFSVSVNGDVQKICTDKTCKERFRDRLKVNHQTGSLTVTDTKTTDSGVYKLQIISSGVSIKRSFSVNVAGWVLVSKKEGDSVIINTGVKTNQKIQWYFIDTLIAEITGDLRKICTIVCCQERFRDRLNVDEFGSLTIMNLITKDAGVYKLKINGSLVKIFSVSIARDERLSSLRCDQEMWHGGHNISVPSIRERGLPYVTETFPICRTLRVVSSSLTSVTIQRPTSFLSGAAECLEIVGEKCLFPEGKGITEFTTCPTGGVRVTLLDMGPEVGLTPGETARLKP</sequence>
<dbReference type="PANTHER" id="PTHR47331:SF5">
    <property type="entry name" value="RIBONUCLEASE H"/>
    <property type="match status" value="1"/>
</dbReference>
<organism evidence="7 8">
    <name type="scientific">Labeo rohita</name>
    <name type="common">Indian major carp</name>
    <name type="synonym">Cyprinus rohita</name>
    <dbReference type="NCBI Taxonomy" id="84645"/>
    <lineage>
        <taxon>Eukaryota</taxon>
        <taxon>Metazoa</taxon>
        <taxon>Chordata</taxon>
        <taxon>Craniata</taxon>
        <taxon>Vertebrata</taxon>
        <taxon>Euteleostomi</taxon>
        <taxon>Actinopterygii</taxon>
        <taxon>Neopterygii</taxon>
        <taxon>Teleostei</taxon>
        <taxon>Ostariophysi</taxon>
        <taxon>Cypriniformes</taxon>
        <taxon>Cyprinidae</taxon>
        <taxon>Labeoninae</taxon>
        <taxon>Labeonini</taxon>
        <taxon>Labeo</taxon>
    </lineage>
</organism>
<dbReference type="Pfam" id="PF18701">
    <property type="entry name" value="DUF5641"/>
    <property type="match status" value="1"/>
</dbReference>
<evidence type="ECO:0000256" key="3">
    <source>
        <dbReference type="SAM" id="Coils"/>
    </source>
</evidence>
<proteinExistence type="inferred from homology"/>
<dbReference type="InterPro" id="IPR007110">
    <property type="entry name" value="Ig-like_dom"/>
</dbReference>
<feature type="domain" description="Ig-like" evidence="5">
    <location>
        <begin position="2002"/>
        <end position="2117"/>
    </location>
</feature>
<reference evidence="7 8" key="1">
    <citation type="submission" date="2022-01" db="EMBL/GenBank/DDBJ databases">
        <title>A high-quality chromosome-level genome assembly of rohu carp, Labeo rohita.</title>
        <authorList>
            <person name="Arick M.A. II"/>
            <person name="Hsu C.-Y."/>
            <person name="Magbanua Z."/>
            <person name="Pechanova O."/>
            <person name="Grover C."/>
            <person name="Miller E."/>
            <person name="Thrash A."/>
            <person name="Ezzel L."/>
            <person name="Alam S."/>
            <person name="Benzie J."/>
            <person name="Hamilton M."/>
            <person name="Karsi A."/>
            <person name="Lawrence M.L."/>
            <person name="Peterson D.G."/>
        </authorList>
    </citation>
    <scope>NUCLEOTIDE SEQUENCE [LARGE SCALE GENOMIC DNA]</scope>
    <source>
        <strain evidence="8">BAU-BD-2019</strain>
        <tissue evidence="7">Blood</tissue>
    </source>
</reference>
<protein>
    <recommendedName>
        <fullName evidence="2">ribonuclease H</fullName>
        <ecNumber evidence="2">3.1.26.4</ecNumber>
    </recommendedName>
</protein>
<evidence type="ECO:0000256" key="1">
    <source>
        <dbReference type="ARBA" id="ARBA00010879"/>
    </source>
</evidence>
<evidence type="ECO:0000313" key="7">
    <source>
        <dbReference type="EMBL" id="KAI2650676.1"/>
    </source>
</evidence>
<dbReference type="PANTHER" id="PTHR47331">
    <property type="entry name" value="PHD-TYPE DOMAIN-CONTAINING PROTEIN"/>
    <property type="match status" value="1"/>
</dbReference>
<dbReference type="Gene3D" id="2.60.40.10">
    <property type="entry name" value="Immunoglobulins"/>
    <property type="match status" value="4"/>
</dbReference>
<dbReference type="Gene3D" id="3.30.420.10">
    <property type="entry name" value="Ribonuclease H-like superfamily/Ribonuclease H"/>
    <property type="match status" value="1"/>
</dbReference>
<dbReference type="PROSITE" id="PS50835">
    <property type="entry name" value="IG_LIKE"/>
    <property type="match status" value="1"/>
</dbReference>
<evidence type="ECO:0000256" key="4">
    <source>
        <dbReference type="SAM" id="MobiDB-lite"/>
    </source>
</evidence>
<feature type="coiled-coil region" evidence="3">
    <location>
        <begin position="118"/>
        <end position="156"/>
    </location>
</feature>
<keyword evidence="8" id="KW-1185">Reference proteome</keyword>
<feature type="compositionally biased region" description="Basic and acidic residues" evidence="4">
    <location>
        <begin position="1"/>
        <end position="14"/>
    </location>
</feature>
<gene>
    <name evidence="7" type="ORF">H4Q32_000716</name>
</gene>
<dbReference type="CDD" id="cd01644">
    <property type="entry name" value="RT_pepA17"/>
    <property type="match status" value="1"/>
</dbReference>
<dbReference type="Pfam" id="PF00078">
    <property type="entry name" value="RVT_1"/>
    <property type="match status" value="1"/>
</dbReference>
<dbReference type="PROSITE" id="PS50994">
    <property type="entry name" value="INTEGRASE"/>
    <property type="match status" value="1"/>
</dbReference>
<feature type="region of interest" description="Disordered" evidence="4">
    <location>
        <begin position="1"/>
        <end position="83"/>
    </location>
</feature>
<name>A0ABQ8LJ25_LABRO</name>
<evidence type="ECO:0000259" key="6">
    <source>
        <dbReference type="PROSITE" id="PS50994"/>
    </source>
</evidence>
<dbReference type="InterPro" id="IPR041588">
    <property type="entry name" value="Integrase_H2C2"/>
</dbReference>
<dbReference type="EC" id="3.1.26.4" evidence="2"/>
<dbReference type="InterPro" id="IPR043502">
    <property type="entry name" value="DNA/RNA_pol_sf"/>
</dbReference>